<keyword evidence="3" id="KW-1185">Reference proteome</keyword>
<feature type="non-terminal residue" evidence="2">
    <location>
        <position position="152"/>
    </location>
</feature>
<accession>A0A0A6X2A1</accession>
<sequence length="152" mass="17167">MSYHYEVVISCFLTGRTPEPVLDTLRWLCDLKVTTSEDSPELSPGFDPSGLHDVPDDDEDFPYQTLRPDPDSYLAGGEIARLRSQIRGFNESGDVVEWGFYARTLVLDDDMGEIYRILELIAPYVSDDGYGGHEREHYDSDQVSLYLFSGGT</sequence>
<name>A0A0A6X2A1_ACTUT</name>
<evidence type="ECO:0000313" key="2">
    <source>
        <dbReference type="EMBL" id="KHD74217.1"/>
    </source>
</evidence>
<dbReference type="Proteomes" id="UP000054537">
    <property type="component" value="Unassembled WGS sequence"/>
</dbReference>
<reference evidence="2 3" key="1">
    <citation type="submission" date="2014-10" db="EMBL/GenBank/DDBJ databases">
        <title>Draft genome sequence of Actinoplanes utahensis NRRL 12052.</title>
        <authorList>
            <person name="Velasco-Bucheli B."/>
            <person name="del Cerro C."/>
            <person name="Hormigo D."/>
            <person name="Garcia J.L."/>
            <person name="Acebal C."/>
            <person name="Arroyo M."/>
            <person name="de la Mata I."/>
        </authorList>
    </citation>
    <scope>NUCLEOTIDE SEQUENCE [LARGE SCALE GENOMIC DNA]</scope>
    <source>
        <strain evidence="2 3">NRRL 12052</strain>
    </source>
</reference>
<dbReference type="OrthoDB" id="3430544at2"/>
<dbReference type="AlphaFoldDB" id="A0A0A6X2A1"/>
<dbReference type="RefSeq" id="WP_043530118.1">
    <property type="nucleotide sequence ID" value="NZ_JRTT01000051.1"/>
</dbReference>
<proteinExistence type="predicted"/>
<dbReference type="EMBL" id="JRTT01000051">
    <property type="protein sequence ID" value="KHD74217.1"/>
    <property type="molecule type" value="Genomic_DNA"/>
</dbReference>
<protein>
    <submittedName>
        <fullName evidence="2">Uncharacterized protein</fullName>
    </submittedName>
</protein>
<evidence type="ECO:0000313" key="3">
    <source>
        <dbReference type="Proteomes" id="UP000054537"/>
    </source>
</evidence>
<dbReference type="eggNOG" id="ENOG502ZG8X">
    <property type="taxonomic scope" value="Bacteria"/>
</dbReference>
<organism evidence="2 3">
    <name type="scientific">Actinoplanes utahensis</name>
    <dbReference type="NCBI Taxonomy" id="1869"/>
    <lineage>
        <taxon>Bacteria</taxon>
        <taxon>Bacillati</taxon>
        <taxon>Actinomycetota</taxon>
        <taxon>Actinomycetes</taxon>
        <taxon>Micromonosporales</taxon>
        <taxon>Micromonosporaceae</taxon>
        <taxon>Actinoplanes</taxon>
    </lineage>
</organism>
<evidence type="ECO:0000256" key="1">
    <source>
        <dbReference type="SAM" id="MobiDB-lite"/>
    </source>
</evidence>
<gene>
    <name evidence="2" type="ORF">MB27_30065</name>
</gene>
<feature type="region of interest" description="Disordered" evidence="1">
    <location>
        <begin position="36"/>
        <end position="60"/>
    </location>
</feature>
<comment type="caution">
    <text evidence="2">The sequence shown here is derived from an EMBL/GenBank/DDBJ whole genome shotgun (WGS) entry which is preliminary data.</text>
</comment>